<name>A0A0A2GZ94_9FLAO</name>
<reference evidence="1 2" key="1">
    <citation type="submission" date="2014-10" db="EMBL/GenBank/DDBJ databases">
        <title>Draft genome sequence of the proteorhodopsin-containing marine bacterium Dokdonia donghaensis.</title>
        <authorList>
            <person name="Gomez-Consarnau L."/>
            <person name="Gonzalez J.M."/>
            <person name="Riedel T."/>
            <person name="Jaenicke S."/>
            <person name="Wagner-Doebler I."/>
            <person name="Fuhrman J.A."/>
        </authorList>
    </citation>
    <scope>NUCLEOTIDE SEQUENCE [LARGE SCALE GENOMIC DNA]</scope>
    <source>
        <strain evidence="1 2">DSW-1</strain>
    </source>
</reference>
<evidence type="ECO:0000313" key="2">
    <source>
        <dbReference type="Proteomes" id="UP000030140"/>
    </source>
</evidence>
<organism evidence="1 2">
    <name type="scientific">Dokdonia donghaensis DSW-1</name>
    <dbReference type="NCBI Taxonomy" id="1300343"/>
    <lineage>
        <taxon>Bacteria</taxon>
        <taxon>Pseudomonadati</taxon>
        <taxon>Bacteroidota</taxon>
        <taxon>Flavobacteriia</taxon>
        <taxon>Flavobacteriales</taxon>
        <taxon>Flavobacteriaceae</taxon>
        <taxon>Dokdonia</taxon>
    </lineage>
</organism>
<dbReference type="PATRIC" id="fig|1300343.5.peg.2136"/>
<comment type="caution">
    <text evidence="1">The sequence shown here is derived from an EMBL/GenBank/DDBJ whole genome shotgun (WGS) entry which is preliminary data.</text>
</comment>
<dbReference type="Proteomes" id="UP000030140">
    <property type="component" value="Unassembled WGS sequence"/>
</dbReference>
<dbReference type="RefSeq" id="WP_035324786.1">
    <property type="nucleotide sequence ID" value="NZ_CP015125.1"/>
</dbReference>
<gene>
    <name evidence="1" type="ORF">NV36_02065</name>
</gene>
<evidence type="ECO:0000313" key="1">
    <source>
        <dbReference type="EMBL" id="KGO05750.1"/>
    </source>
</evidence>
<dbReference type="PROSITE" id="PS51257">
    <property type="entry name" value="PROKAR_LIPOPROTEIN"/>
    <property type="match status" value="1"/>
</dbReference>
<dbReference type="EMBL" id="JSAQ01000001">
    <property type="protein sequence ID" value="KGO05750.1"/>
    <property type="molecule type" value="Genomic_DNA"/>
</dbReference>
<protein>
    <submittedName>
        <fullName evidence="1">Uncharacterized protein</fullName>
    </submittedName>
</protein>
<dbReference type="OrthoDB" id="1163332at2"/>
<sequence>MQKLLVCLVIFLFITSCTNKKSTPFQVSNDIKKLIAGDSLKTWKLAKRYNGKTRMNMGDCFLHYRQSFYSNGTVTDNNAQHPSCGPSLSGTWSVITDSLGYTHIRITSVKLKELLHIDEDYKDFRIFYANKDSLHLSYTHKQFGKKRRISDYLVSEELSITDRKFHH</sequence>
<proteinExistence type="predicted"/>
<accession>A0A0A2GZ94</accession>
<keyword evidence="2" id="KW-1185">Reference proteome</keyword>
<dbReference type="KEGG" id="ddo:I597_2120"/>
<dbReference type="AlphaFoldDB" id="A0A0A2GZ94"/>